<dbReference type="FunFam" id="2.130.10.10:FF:000121">
    <property type="entry name" value="U3 small nucleolar RNA-associated protein 18 homolog"/>
    <property type="match status" value="1"/>
</dbReference>
<dbReference type="InterPro" id="IPR015943">
    <property type="entry name" value="WD40/YVTN_repeat-like_dom_sf"/>
</dbReference>
<keyword evidence="3" id="KW-0597">Phosphoprotein</keyword>
<proteinExistence type="inferred from homology"/>
<evidence type="ECO:0000256" key="2">
    <source>
        <dbReference type="ARBA" id="ARBA00022552"/>
    </source>
</evidence>
<feature type="region of interest" description="Disordered" evidence="10">
    <location>
        <begin position="191"/>
        <end position="210"/>
    </location>
</feature>
<dbReference type="AlphaFoldDB" id="A0A7C9DU53"/>
<dbReference type="InterPro" id="IPR019775">
    <property type="entry name" value="WD40_repeat_CS"/>
</dbReference>
<dbReference type="GO" id="GO:0032040">
    <property type="term" value="C:small-subunit processome"/>
    <property type="evidence" value="ECO:0007669"/>
    <property type="project" value="TreeGrafter"/>
</dbReference>
<feature type="repeat" description="WD" evidence="9">
    <location>
        <begin position="378"/>
        <end position="419"/>
    </location>
</feature>
<comment type="subcellular location">
    <subcellularLocation>
        <location evidence="1">Nucleus</location>
        <location evidence="1">Nucleolus</location>
    </subcellularLocation>
</comment>
<dbReference type="PROSITE" id="PS00678">
    <property type="entry name" value="WD_REPEATS_1"/>
    <property type="match status" value="1"/>
</dbReference>
<reference evidence="11" key="2">
    <citation type="submission" date="2020-07" db="EMBL/GenBank/DDBJ databases">
        <authorList>
            <person name="Vera ALvarez R."/>
            <person name="Arias-Moreno D.M."/>
            <person name="Jimenez-Jacinto V."/>
            <person name="Jimenez-Bremont J.F."/>
            <person name="Swaminathan K."/>
            <person name="Moose S.P."/>
            <person name="Guerrero-Gonzalez M.L."/>
            <person name="Marino-Ramirez L."/>
            <person name="Landsman D."/>
            <person name="Rodriguez-Kessler M."/>
            <person name="Delgado-Sanchez P."/>
        </authorList>
    </citation>
    <scope>NUCLEOTIDE SEQUENCE</scope>
    <source>
        <tissue evidence="11">Cladode</tissue>
    </source>
</reference>
<name>A0A7C9DU53_OPUST</name>
<evidence type="ECO:0000256" key="9">
    <source>
        <dbReference type="PROSITE-ProRule" id="PRU00221"/>
    </source>
</evidence>
<dbReference type="PROSITE" id="PS50082">
    <property type="entry name" value="WD_REPEATS_2"/>
    <property type="match status" value="1"/>
</dbReference>
<dbReference type="EMBL" id="GISG01157649">
    <property type="protein sequence ID" value="MBA4648903.1"/>
    <property type="molecule type" value="Transcribed_RNA"/>
</dbReference>
<dbReference type="SMART" id="SM00320">
    <property type="entry name" value="WD40"/>
    <property type="match status" value="4"/>
</dbReference>
<evidence type="ECO:0000256" key="6">
    <source>
        <dbReference type="ARBA" id="ARBA00023242"/>
    </source>
</evidence>
<evidence type="ECO:0000256" key="10">
    <source>
        <dbReference type="SAM" id="MobiDB-lite"/>
    </source>
</evidence>
<evidence type="ECO:0000256" key="4">
    <source>
        <dbReference type="ARBA" id="ARBA00022574"/>
    </source>
</evidence>
<evidence type="ECO:0000256" key="3">
    <source>
        <dbReference type="ARBA" id="ARBA00022553"/>
    </source>
</evidence>
<accession>A0A7C9DU53</accession>
<organism evidence="11">
    <name type="scientific">Opuntia streptacantha</name>
    <name type="common">Prickly pear cactus</name>
    <name type="synonym">Opuntia cardona</name>
    <dbReference type="NCBI Taxonomy" id="393608"/>
    <lineage>
        <taxon>Eukaryota</taxon>
        <taxon>Viridiplantae</taxon>
        <taxon>Streptophyta</taxon>
        <taxon>Embryophyta</taxon>
        <taxon>Tracheophyta</taxon>
        <taxon>Spermatophyta</taxon>
        <taxon>Magnoliopsida</taxon>
        <taxon>eudicotyledons</taxon>
        <taxon>Gunneridae</taxon>
        <taxon>Pentapetalae</taxon>
        <taxon>Caryophyllales</taxon>
        <taxon>Cactineae</taxon>
        <taxon>Cactaceae</taxon>
        <taxon>Opuntioideae</taxon>
        <taxon>Opuntia</taxon>
    </lineage>
</organism>
<evidence type="ECO:0000256" key="1">
    <source>
        <dbReference type="ARBA" id="ARBA00004604"/>
    </source>
</evidence>
<dbReference type="SUPFAM" id="SSF50978">
    <property type="entry name" value="WD40 repeat-like"/>
    <property type="match status" value="1"/>
</dbReference>
<dbReference type="PANTHER" id="PTHR18359:SF0">
    <property type="entry name" value="U3 SMALL NUCLEOLAR RNA-ASSOCIATED PROTEIN 18 HOMOLOG"/>
    <property type="match status" value="1"/>
</dbReference>
<keyword evidence="5" id="KW-0677">Repeat</keyword>
<dbReference type="Gene3D" id="2.130.10.10">
    <property type="entry name" value="YVTN repeat-like/Quinoprotein amine dehydrogenase"/>
    <property type="match status" value="1"/>
</dbReference>
<dbReference type="PROSITE" id="PS50294">
    <property type="entry name" value="WD_REPEATS_REGION"/>
    <property type="match status" value="1"/>
</dbReference>
<keyword evidence="6" id="KW-0539">Nucleus</keyword>
<dbReference type="InterPro" id="IPR036322">
    <property type="entry name" value="WD40_repeat_dom_sf"/>
</dbReference>
<evidence type="ECO:0000313" key="11">
    <source>
        <dbReference type="EMBL" id="MBA4648903.1"/>
    </source>
</evidence>
<keyword evidence="4 9" id="KW-0853">WD repeat</keyword>
<evidence type="ECO:0000256" key="7">
    <source>
        <dbReference type="ARBA" id="ARBA00025767"/>
    </source>
</evidence>
<dbReference type="GO" id="GO:0006364">
    <property type="term" value="P:rRNA processing"/>
    <property type="evidence" value="ECO:0007669"/>
    <property type="project" value="UniProtKB-KW"/>
</dbReference>
<sequence>MTLISQNAIVKHRVNKQTKRKDGELYLVEGSDEIAEYGDSTVDTMISVKKRKKGHKGEEEHLQVEEEIEMNHLGNFLFGSMLSPLEFGKDDPGERGVGTNGDESDDPALFILDRSGGSAVSVYEEDALSEDYDKQRKPVWRDEEEEKTVINISKVNRLRKLREQEDETFISGPAYVSRLRAQYEKLNPSTHWANLDSNPKECSSDSDEESAEVVDDILQTNEEFVVNIGAKLLPGMLEYSGLADANAEDPSNRAISSVQFHRNHELLLTGGLDRKLRFFQIDGKRNKMMDVVFFEDCPIRKAAFLPNGSQVIISGRRKFFYTLDIIKGNVDKTGPLTGRDEKSLENFEASSDSQTIAFMGNEGYILLVSSKTKELMGTLKMNGTVRSLAFTKDGQQLLSSGGDGQVYFWDLRTRTCLHKGIDEGSINGTALCTSPVGNLFAAGSSSGIVNVYNQEEFLGGKRKPMKTLENLTTKVDFLKFNHDAQILAICSRMQKSSLKLVHTPSFTVFSNWPPANKTVLHHPSSLDFSPAGGFMAVGNEKSGRVLLYKLHHYQQA</sequence>
<protein>
    <recommendedName>
        <fullName evidence="8">U3 small nucleolar RNA-associated protein 18 homolog</fullName>
    </recommendedName>
</protein>
<dbReference type="GO" id="GO:0034388">
    <property type="term" value="C:Pwp2p-containing subcomplex of 90S preribosome"/>
    <property type="evidence" value="ECO:0007669"/>
    <property type="project" value="TreeGrafter"/>
</dbReference>
<evidence type="ECO:0000256" key="8">
    <source>
        <dbReference type="ARBA" id="ARBA00074442"/>
    </source>
</evidence>
<reference evidence="11" key="1">
    <citation type="journal article" date="2013" name="J. Plant Res.">
        <title>Effect of fungi and light on seed germination of three Opuntia species from semiarid lands of central Mexico.</title>
        <authorList>
            <person name="Delgado-Sanchez P."/>
            <person name="Jimenez-Bremont J.F."/>
            <person name="Guerrero-Gonzalez Mde L."/>
            <person name="Flores J."/>
        </authorList>
    </citation>
    <scope>NUCLEOTIDE SEQUENCE</scope>
    <source>
        <tissue evidence="11">Cladode</tissue>
    </source>
</reference>
<comment type="similarity">
    <text evidence="7">Belongs to the WD repeat UTP18 family.</text>
</comment>
<dbReference type="Pfam" id="PF00400">
    <property type="entry name" value="WD40"/>
    <property type="match status" value="2"/>
</dbReference>
<evidence type="ECO:0000256" key="5">
    <source>
        <dbReference type="ARBA" id="ARBA00022737"/>
    </source>
</evidence>
<feature type="region of interest" description="Disordered" evidence="10">
    <location>
        <begin position="88"/>
        <end position="107"/>
    </location>
</feature>
<keyword evidence="2" id="KW-0698">rRNA processing</keyword>
<dbReference type="PANTHER" id="PTHR18359">
    <property type="entry name" value="WD-REPEAT PROTEIN-RELATED"/>
    <property type="match status" value="1"/>
</dbReference>
<dbReference type="InterPro" id="IPR001680">
    <property type="entry name" value="WD40_rpt"/>
</dbReference>
<dbReference type="InterPro" id="IPR045161">
    <property type="entry name" value="Utp18"/>
</dbReference>